<dbReference type="STRING" id="440514.SAMN04488010_1938"/>
<protein>
    <submittedName>
        <fullName evidence="2">ABC-type transport system involved in multi-copper enzyme maturation, permease component</fullName>
    </submittedName>
</protein>
<dbReference type="PANTHER" id="PTHR37305:SF1">
    <property type="entry name" value="MEMBRANE PROTEIN"/>
    <property type="match status" value="1"/>
</dbReference>
<sequence length="277" mass="32051">MIRLLHIEFIKLWNNRASKVLIISYFALLTSIALVAAIKFDIGPIKFHLADQGIFNFPYIWHFNTFITAFFKLFLAIVIVSMMSNEYSNKTIKQNLIDGLSKKEFIFSKFLTVVSFSLVSTIFVFIVSLILGLIYSDFNEISIILTDLEFLLAFFIKLTGFFSFCLFLGVLVKRSAFALGFLILWQVFEGIFRGIIRWKFFDSETTDVIMGFFPLQSMFNLIKEPFSRLGAVQSVANQMGEQLALDYYIHWYEIVIVLAWIAIFVYGSLAILKRRDL</sequence>
<accession>A0A1I6IMC0</accession>
<dbReference type="GO" id="GO:0140359">
    <property type="term" value="F:ABC-type transporter activity"/>
    <property type="evidence" value="ECO:0007669"/>
    <property type="project" value="InterPro"/>
</dbReference>
<organism evidence="2 3">
    <name type="scientific">Maribacter stanieri</name>
    <dbReference type="NCBI Taxonomy" id="440514"/>
    <lineage>
        <taxon>Bacteria</taxon>
        <taxon>Pseudomonadati</taxon>
        <taxon>Bacteroidota</taxon>
        <taxon>Flavobacteriia</taxon>
        <taxon>Flavobacteriales</taxon>
        <taxon>Flavobacteriaceae</taxon>
        <taxon>Maribacter</taxon>
    </lineage>
</organism>
<dbReference type="PANTHER" id="PTHR37305">
    <property type="entry name" value="INTEGRAL MEMBRANE PROTEIN-RELATED"/>
    <property type="match status" value="1"/>
</dbReference>
<dbReference type="RefSeq" id="WP_091902801.1">
    <property type="nucleotide sequence ID" value="NZ_FOYX01000001.1"/>
</dbReference>
<evidence type="ECO:0000313" key="3">
    <source>
        <dbReference type="Proteomes" id="UP000199462"/>
    </source>
</evidence>
<dbReference type="Pfam" id="PF12679">
    <property type="entry name" value="ABC2_membrane_2"/>
    <property type="match status" value="1"/>
</dbReference>
<keyword evidence="1" id="KW-1133">Transmembrane helix</keyword>
<feature type="transmembrane region" description="Helical" evidence="1">
    <location>
        <begin position="177"/>
        <end position="196"/>
    </location>
</feature>
<keyword evidence="1" id="KW-0812">Transmembrane</keyword>
<gene>
    <name evidence="2" type="ORF">SAMN04488010_1938</name>
</gene>
<evidence type="ECO:0000313" key="2">
    <source>
        <dbReference type="EMBL" id="SFR67863.1"/>
    </source>
</evidence>
<proteinExistence type="predicted"/>
<keyword evidence="3" id="KW-1185">Reference proteome</keyword>
<name>A0A1I6IMC0_9FLAO</name>
<feature type="transmembrane region" description="Helical" evidence="1">
    <location>
        <begin position="20"/>
        <end position="40"/>
    </location>
</feature>
<dbReference type="Proteomes" id="UP000199462">
    <property type="component" value="Unassembled WGS sequence"/>
</dbReference>
<feature type="transmembrane region" description="Helical" evidence="1">
    <location>
        <begin position="60"/>
        <end position="83"/>
    </location>
</feature>
<dbReference type="AlphaFoldDB" id="A0A1I6IMC0"/>
<feature type="transmembrane region" description="Helical" evidence="1">
    <location>
        <begin position="110"/>
        <end position="135"/>
    </location>
</feature>
<feature type="transmembrane region" description="Helical" evidence="1">
    <location>
        <begin position="150"/>
        <end position="170"/>
    </location>
</feature>
<dbReference type="EMBL" id="FOYX01000001">
    <property type="protein sequence ID" value="SFR67863.1"/>
    <property type="molecule type" value="Genomic_DNA"/>
</dbReference>
<feature type="transmembrane region" description="Helical" evidence="1">
    <location>
        <begin position="249"/>
        <end position="272"/>
    </location>
</feature>
<evidence type="ECO:0000256" key="1">
    <source>
        <dbReference type="SAM" id="Phobius"/>
    </source>
</evidence>
<keyword evidence="1" id="KW-0472">Membrane</keyword>
<reference evidence="3" key="1">
    <citation type="submission" date="2016-10" db="EMBL/GenBank/DDBJ databases">
        <authorList>
            <person name="Varghese N."/>
            <person name="Submissions S."/>
        </authorList>
    </citation>
    <scope>NUCLEOTIDE SEQUENCE [LARGE SCALE GENOMIC DNA]</scope>
    <source>
        <strain evidence="3">DSM 19891</strain>
    </source>
</reference>
<dbReference type="GO" id="GO:0005886">
    <property type="term" value="C:plasma membrane"/>
    <property type="evidence" value="ECO:0007669"/>
    <property type="project" value="UniProtKB-SubCell"/>
</dbReference>